<evidence type="ECO:0000313" key="2">
    <source>
        <dbReference type="EMBL" id="EJK53465.1"/>
    </source>
</evidence>
<comment type="caution">
    <text evidence="2">The sequence shown here is derived from an EMBL/GenBank/DDBJ whole genome shotgun (WGS) entry which is preliminary data.</text>
</comment>
<feature type="region of interest" description="Disordered" evidence="1">
    <location>
        <begin position="71"/>
        <end position="106"/>
    </location>
</feature>
<organism evidence="2 3">
    <name type="scientific">Thalassiosira oceanica</name>
    <name type="common">Marine diatom</name>
    <dbReference type="NCBI Taxonomy" id="159749"/>
    <lineage>
        <taxon>Eukaryota</taxon>
        <taxon>Sar</taxon>
        <taxon>Stramenopiles</taxon>
        <taxon>Ochrophyta</taxon>
        <taxon>Bacillariophyta</taxon>
        <taxon>Coscinodiscophyceae</taxon>
        <taxon>Thalassiosirophycidae</taxon>
        <taxon>Thalassiosirales</taxon>
        <taxon>Thalassiosiraceae</taxon>
        <taxon>Thalassiosira</taxon>
    </lineage>
</organism>
<protein>
    <submittedName>
        <fullName evidence="2">Uncharacterized protein</fullName>
    </submittedName>
</protein>
<feature type="compositionally biased region" description="Basic and acidic residues" evidence="1">
    <location>
        <begin position="1"/>
        <end position="15"/>
    </location>
</feature>
<name>K0RJR4_THAOC</name>
<dbReference type="EMBL" id="AGNL01037723">
    <property type="protein sequence ID" value="EJK53465.1"/>
    <property type="molecule type" value="Genomic_DNA"/>
</dbReference>
<proteinExistence type="predicted"/>
<gene>
    <name evidence="2" type="ORF">THAOC_27103</name>
</gene>
<keyword evidence="3" id="KW-1185">Reference proteome</keyword>
<dbReference type="Proteomes" id="UP000266841">
    <property type="component" value="Unassembled WGS sequence"/>
</dbReference>
<evidence type="ECO:0000256" key="1">
    <source>
        <dbReference type="SAM" id="MobiDB-lite"/>
    </source>
</evidence>
<feature type="compositionally biased region" description="Basic and acidic residues" evidence="1">
    <location>
        <begin position="22"/>
        <end position="31"/>
    </location>
</feature>
<sequence>RRGEAGGEDERRDHAAAVPYEEVERSGERRGALPSHPDALEDALGRKDGAEGGRQILEVVHADILQVARLSEEVPPILREGGEERRRRRGQEFSPPPMSPTTPSSSPLVVIAAISVDDAAPVGVSRDDGEGISGRLQGQG</sequence>
<accession>K0RJR4</accession>
<feature type="non-terminal residue" evidence="2">
    <location>
        <position position="1"/>
    </location>
</feature>
<feature type="region of interest" description="Disordered" evidence="1">
    <location>
        <begin position="1"/>
        <end position="47"/>
    </location>
</feature>
<dbReference type="AlphaFoldDB" id="K0RJR4"/>
<feature type="region of interest" description="Disordered" evidence="1">
    <location>
        <begin position="119"/>
        <end position="140"/>
    </location>
</feature>
<reference evidence="2 3" key="1">
    <citation type="journal article" date="2012" name="Genome Biol.">
        <title>Genome and low-iron response of an oceanic diatom adapted to chronic iron limitation.</title>
        <authorList>
            <person name="Lommer M."/>
            <person name="Specht M."/>
            <person name="Roy A.S."/>
            <person name="Kraemer L."/>
            <person name="Andreson R."/>
            <person name="Gutowska M.A."/>
            <person name="Wolf J."/>
            <person name="Bergner S.V."/>
            <person name="Schilhabel M.B."/>
            <person name="Klostermeier U.C."/>
            <person name="Beiko R.G."/>
            <person name="Rosenstiel P."/>
            <person name="Hippler M."/>
            <person name="Laroche J."/>
        </authorList>
    </citation>
    <scope>NUCLEOTIDE SEQUENCE [LARGE SCALE GENOMIC DNA]</scope>
    <source>
        <strain evidence="2 3">CCMP1005</strain>
    </source>
</reference>
<evidence type="ECO:0000313" key="3">
    <source>
        <dbReference type="Proteomes" id="UP000266841"/>
    </source>
</evidence>